<evidence type="ECO:0000256" key="1">
    <source>
        <dbReference type="ARBA" id="ARBA00006739"/>
    </source>
</evidence>
<comment type="caution">
    <text evidence="6">The sequence shown here is derived from an EMBL/GenBank/DDBJ whole genome shotgun (WGS) entry which is preliminary data.</text>
</comment>
<keyword evidence="3 6" id="KW-0808">Transferase</keyword>
<gene>
    <name evidence="6" type="ORF">QYE77_00200</name>
</gene>
<evidence type="ECO:0000313" key="6">
    <source>
        <dbReference type="EMBL" id="MDT8896671.1"/>
    </source>
</evidence>
<dbReference type="PANTHER" id="PTHR43630">
    <property type="entry name" value="POLY-BETA-1,6-N-ACETYL-D-GLUCOSAMINE SYNTHASE"/>
    <property type="match status" value="1"/>
</dbReference>
<dbReference type="Pfam" id="PF00535">
    <property type="entry name" value="Glycos_transf_2"/>
    <property type="match status" value="1"/>
</dbReference>
<evidence type="ECO:0000256" key="2">
    <source>
        <dbReference type="ARBA" id="ARBA00022676"/>
    </source>
</evidence>
<keyword evidence="2 6" id="KW-0328">Glycosyltransferase</keyword>
<dbReference type="PANTHER" id="PTHR43630:SF1">
    <property type="entry name" value="POLY-BETA-1,6-N-ACETYL-D-GLUCOSAMINE SYNTHASE"/>
    <property type="match status" value="1"/>
</dbReference>
<comment type="similarity">
    <text evidence="1">Belongs to the glycosyltransferase 2 family.</text>
</comment>
<proteinExistence type="inferred from homology"/>
<accession>A0ABU3NII6</accession>
<keyword evidence="4" id="KW-1133">Transmembrane helix</keyword>
<dbReference type="Gene3D" id="3.90.550.10">
    <property type="entry name" value="Spore Coat Polysaccharide Biosynthesis Protein SpsA, Chain A"/>
    <property type="match status" value="1"/>
</dbReference>
<dbReference type="InterPro" id="IPR001173">
    <property type="entry name" value="Glyco_trans_2-like"/>
</dbReference>
<feature type="transmembrane region" description="Helical" evidence="4">
    <location>
        <begin position="273"/>
        <end position="294"/>
    </location>
</feature>
<keyword evidence="4" id="KW-0812">Transmembrane</keyword>
<feature type="transmembrane region" description="Helical" evidence="4">
    <location>
        <begin position="301"/>
        <end position="325"/>
    </location>
</feature>
<dbReference type="InterPro" id="IPR029044">
    <property type="entry name" value="Nucleotide-diphossugar_trans"/>
</dbReference>
<dbReference type="EMBL" id="JAUHMF010000001">
    <property type="protein sequence ID" value="MDT8896671.1"/>
    <property type="molecule type" value="Genomic_DNA"/>
</dbReference>
<dbReference type="CDD" id="cd02525">
    <property type="entry name" value="Succinoglycan_BP_ExoA"/>
    <property type="match status" value="1"/>
</dbReference>
<evidence type="ECO:0000256" key="4">
    <source>
        <dbReference type="SAM" id="Phobius"/>
    </source>
</evidence>
<evidence type="ECO:0000313" key="7">
    <source>
        <dbReference type="Proteomes" id="UP001254165"/>
    </source>
</evidence>
<dbReference type="RefSeq" id="WP_315623110.1">
    <property type="nucleotide sequence ID" value="NZ_JAUHMF010000001.1"/>
</dbReference>
<feature type="transmembrane region" description="Helical" evidence="4">
    <location>
        <begin position="248"/>
        <end position="267"/>
    </location>
</feature>
<dbReference type="SUPFAM" id="SSF53448">
    <property type="entry name" value="Nucleotide-diphospho-sugar transferases"/>
    <property type="match status" value="1"/>
</dbReference>
<organism evidence="6 7">
    <name type="scientific">Thermanaerothrix solaris</name>
    <dbReference type="NCBI Taxonomy" id="3058434"/>
    <lineage>
        <taxon>Bacteria</taxon>
        <taxon>Bacillati</taxon>
        <taxon>Chloroflexota</taxon>
        <taxon>Anaerolineae</taxon>
        <taxon>Anaerolineales</taxon>
        <taxon>Anaerolineaceae</taxon>
        <taxon>Thermanaerothrix</taxon>
    </lineage>
</organism>
<feature type="domain" description="Glycosyltransferase 2-like" evidence="5">
    <location>
        <begin position="5"/>
        <end position="176"/>
    </location>
</feature>
<name>A0ABU3NII6_9CHLR</name>
<dbReference type="GO" id="GO:0016757">
    <property type="term" value="F:glycosyltransferase activity"/>
    <property type="evidence" value="ECO:0007669"/>
    <property type="project" value="UniProtKB-KW"/>
</dbReference>
<evidence type="ECO:0000259" key="5">
    <source>
        <dbReference type="Pfam" id="PF00535"/>
    </source>
</evidence>
<dbReference type="Proteomes" id="UP001254165">
    <property type="component" value="Unassembled WGS sequence"/>
</dbReference>
<dbReference type="EC" id="2.4.-.-" evidence="6"/>
<keyword evidence="4" id="KW-0472">Membrane</keyword>
<evidence type="ECO:0000256" key="3">
    <source>
        <dbReference type="ARBA" id="ARBA00022679"/>
    </source>
</evidence>
<keyword evidence="7" id="KW-1185">Reference proteome</keyword>
<sequence>MKSVSVIVPCYNEEAHIGNLLEALIRQTYPLEFLEVIIADGMSTDRTREVIHQFVQNHPQLRLKIVDNPKRIIPAALNVGLTVAQGDYIVRLDAHSIPAADYIDRCVNDLEAGLGDNVGGIWLIRPSRPHWIARAIAIAAAHPLGVGDARYRHGRTPGLVDTVPFGAFRRELFDQVGGFDETLLTNEDYEFNARLRKEGKRVYLDPAIRSEYIARPTLRALARQYWRYGYWKFRMLRRYPKTLRWRQALPPVFVLGTTGLLIMSLFWSWSLYLLLGILMIYLVMLFIGAIPAAWKNKDARLLIGIPLAITTMHWAWGTGFLWSLITWLGKREP</sequence>
<protein>
    <submittedName>
        <fullName evidence="6">Glycosyltransferase family 2 protein</fullName>
        <ecNumber evidence="6">2.4.-.-</ecNumber>
    </submittedName>
</protein>
<reference evidence="6 7" key="1">
    <citation type="submission" date="2023-07" db="EMBL/GenBank/DDBJ databases">
        <title>Novel species of Thermanaerothrix with wide hydrolytic capabilities.</title>
        <authorList>
            <person name="Zayulina K.S."/>
            <person name="Podosokorskaya O.A."/>
            <person name="Elcheninov A.G."/>
        </authorList>
    </citation>
    <scope>NUCLEOTIDE SEQUENCE [LARGE SCALE GENOMIC DNA]</scope>
    <source>
        <strain evidence="6 7">4228-RoL</strain>
    </source>
</reference>